<evidence type="ECO:0000256" key="1">
    <source>
        <dbReference type="SAM" id="MobiDB-lite"/>
    </source>
</evidence>
<dbReference type="RefSeq" id="XP_014146343.1">
    <property type="nucleotide sequence ID" value="XM_014290868.1"/>
</dbReference>
<dbReference type="GeneID" id="25915505"/>
<protein>
    <submittedName>
        <fullName evidence="2">Uncharacterized protein</fullName>
    </submittedName>
</protein>
<sequence length="165" mass="18086">MTYWITPEELEVIRKHDLICSQPTAPSNQIALKSKPAQFKTISASVQEPVADIGAGTVSDLEVDTHAKTRTQTKTYTQRDTALSTGVSVHKTIPGLPVAVCAEDNVMAVELTVRRSKRKRNSVASYTGISLGRNTGTNESRAREQGHNKVKKKNTRVAGRSDRIK</sequence>
<reference evidence="2 3" key="1">
    <citation type="submission" date="2011-02" db="EMBL/GenBank/DDBJ databases">
        <title>The Genome Sequence of Sphaeroforma arctica JP610.</title>
        <authorList>
            <consortium name="The Broad Institute Genome Sequencing Platform"/>
            <person name="Russ C."/>
            <person name="Cuomo C."/>
            <person name="Young S.K."/>
            <person name="Zeng Q."/>
            <person name="Gargeya S."/>
            <person name="Alvarado L."/>
            <person name="Berlin A."/>
            <person name="Chapman S.B."/>
            <person name="Chen Z."/>
            <person name="Freedman E."/>
            <person name="Gellesch M."/>
            <person name="Goldberg J."/>
            <person name="Griggs A."/>
            <person name="Gujja S."/>
            <person name="Heilman E."/>
            <person name="Heiman D."/>
            <person name="Howarth C."/>
            <person name="Mehta T."/>
            <person name="Neiman D."/>
            <person name="Pearson M."/>
            <person name="Roberts A."/>
            <person name="Saif S."/>
            <person name="Shea T."/>
            <person name="Shenoy N."/>
            <person name="Sisk P."/>
            <person name="Stolte C."/>
            <person name="Sykes S."/>
            <person name="White J."/>
            <person name="Yandava C."/>
            <person name="Burger G."/>
            <person name="Gray M.W."/>
            <person name="Holland P.W.H."/>
            <person name="King N."/>
            <person name="Lang F.B.F."/>
            <person name="Roger A.J."/>
            <person name="Ruiz-Trillo I."/>
            <person name="Haas B."/>
            <person name="Nusbaum C."/>
            <person name="Birren B."/>
        </authorList>
    </citation>
    <scope>NUCLEOTIDE SEQUENCE [LARGE SCALE GENOMIC DNA]</scope>
    <source>
        <strain evidence="2 3">JP610</strain>
    </source>
</reference>
<dbReference type="AlphaFoldDB" id="A0A0L0F777"/>
<feature type="region of interest" description="Disordered" evidence="1">
    <location>
        <begin position="116"/>
        <end position="165"/>
    </location>
</feature>
<gene>
    <name evidence="2" type="ORF">SARC_15001</name>
</gene>
<name>A0A0L0F777_9EUKA</name>
<accession>A0A0L0F777</accession>
<evidence type="ECO:0000313" key="3">
    <source>
        <dbReference type="Proteomes" id="UP000054560"/>
    </source>
</evidence>
<dbReference type="EMBL" id="KQ247045">
    <property type="protein sequence ID" value="KNC72441.1"/>
    <property type="molecule type" value="Genomic_DNA"/>
</dbReference>
<evidence type="ECO:0000313" key="2">
    <source>
        <dbReference type="EMBL" id="KNC72441.1"/>
    </source>
</evidence>
<proteinExistence type="predicted"/>
<dbReference type="Proteomes" id="UP000054560">
    <property type="component" value="Unassembled WGS sequence"/>
</dbReference>
<feature type="non-terminal residue" evidence="2">
    <location>
        <position position="165"/>
    </location>
</feature>
<feature type="compositionally biased region" description="Polar residues" evidence="1">
    <location>
        <begin position="122"/>
        <end position="139"/>
    </location>
</feature>
<keyword evidence="3" id="KW-1185">Reference proteome</keyword>
<organism evidence="2 3">
    <name type="scientific">Sphaeroforma arctica JP610</name>
    <dbReference type="NCBI Taxonomy" id="667725"/>
    <lineage>
        <taxon>Eukaryota</taxon>
        <taxon>Ichthyosporea</taxon>
        <taxon>Ichthyophonida</taxon>
        <taxon>Sphaeroforma</taxon>
    </lineage>
</organism>